<feature type="domain" description="HTH lysR-type" evidence="5">
    <location>
        <begin position="3"/>
        <end position="60"/>
    </location>
</feature>
<dbReference type="Pfam" id="PF03466">
    <property type="entry name" value="LysR_substrate"/>
    <property type="match status" value="1"/>
</dbReference>
<keyword evidence="4" id="KW-0804">Transcription</keyword>
<protein>
    <submittedName>
        <fullName evidence="6">LysR family transcriptional regulator</fullName>
    </submittedName>
</protein>
<dbReference type="GeneID" id="93132953"/>
<dbReference type="KEGG" id="egm:AYC65_08560"/>
<keyword evidence="3" id="KW-0238">DNA-binding</keyword>
<sequence>MRWNLEWLRTFKAIYETGTLSAAAQELFISQPGVSLHLNSLEAFTGNKLFDRLARKMVPTEKGKILYNYILDSMKKLEEGEQHFHKRTQNERPTISVGMCFETFQYTLEEHISELPFNLIIKFGEYPQMQHDLDSGMLDLIITPQKGSQPNLQYQPFSKERIVLIAGNETDTTGLEELLHEGKIKDAANLLKQQLWYSTAADMEHLKNFWLKHFGEHPDFSPNYIVPNISSIIRCLSDSKGFSVVPDFLCADVLNSGKIKMVWEGTHPVENTLYFGTRKKTMYQEEINQLEKLLKEKWEMIEEIL</sequence>
<dbReference type="InterPro" id="IPR036390">
    <property type="entry name" value="WH_DNA-bd_sf"/>
</dbReference>
<comment type="similarity">
    <text evidence="1">Belongs to the LysR transcriptional regulatory family.</text>
</comment>
<dbReference type="Pfam" id="PF00126">
    <property type="entry name" value="HTH_1"/>
    <property type="match status" value="1"/>
</dbReference>
<evidence type="ECO:0000256" key="3">
    <source>
        <dbReference type="ARBA" id="ARBA00023125"/>
    </source>
</evidence>
<dbReference type="PANTHER" id="PTHR30126">
    <property type="entry name" value="HTH-TYPE TRANSCRIPTIONAL REGULATOR"/>
    <property type="match status" value="1"/>
</dbReference>
<evidence type="ECO:0000256" key="1">
    <source>
        <dbReference type="ARBA" id="ARBA00009437"/>
    </source>
</evidence>
<dbReference type="CDD" id="cd05466">
    <property type="entry name" value="PBP2_LTTR_substrate"/>
    <property type="match status" value="1"/>
</dbReference>
<dbReference type="GO" id="GO:0000976">
    <property type="term" value="F:transcription cis-regulatory region binding"/>
    <property type="evidence" value="ECO:0007669"/>
    <property type="project" value="TreeGrafter"/>
</dbReference>
<dbReference type="GO" id="GO:0003700">
    <property type="term" value="F:DNA-binding transcription factor activity"/>
    <property type="evidence" value="ECO:0007669"/>
    <property type="project" value="InterPro"/>
</dbReference>
<dbReference type="InterPro" id="IPR036388">
    <property type="entry name" value="WH-like_DNA-bd_sf"/>
</dbReference>
<evidence type="ECO:0000256" key="4">
    <source>
        <dbReference type="ARBA" id="ARBA00023163"/>
    </source>
</evidence>
<reference evidence="6 7" key="1">
    <citation type="submission" date="2020-12" db="EMBL/GenBank/DDBJ databases">
        <title>FDA dAtabase for Regulatory Grade micrObial Sequences (FDA-ARGOS): Supporting development and validation of Infectious Disease Dx tests.</title>
        <authorList>
            <person name="Kerrigan L."/>
            <person name="Long C."/>
            <person name="Tallon L."/>
            <person name="Sadzewicz L."/>
            <person name="Zhao X."/>
            <person name="Boylan J."/>
            <person name="Ott S."/>
            <person name="Bowen H."/>
            <person name="Vavikolanu K."/>
            <person name="Mehta A."/>
            <person name="Aluvathingal J."/>
            <person name="Nadendla S."/>
            <person name="Yan Y."/>
            <person name="Sichtig H."/>
        </authorList>
    </citation>
    <scope>NUCLEOTIDE SEQUENCE [LARGE SCALE GENOMIC DNA]</scope>
    <source>
        <strain evidence="6 7">FDAARGOS_1031</strain>
    </source>
</reference>
<dbReference type="PRINTS" id="PR00039">
    <property type="entry name" value="HTHLYSR"/>
</dbReference>
<accession>A0A7T7ZYF2</accession>
<dbReference type="OrthoDB" id="646694at2"/>
<dbReference type="PROSITE" id="PS50931">
    <property type="entry name" value="HTH_LYSR"/>
    <property type="match status" value="1"/>
</dbReference>
<dbReference type="AlphaFoldDB" id="A0A7T7ZYF2"/>
<keyword evidence="2" id="KW-0805">Transcription regulation</keyword>
<dbReference type="Gene3D" id="1.10.10.10">
    <property type="entry name" value="Winged helix-like DNA-binding domain superfamily/Winged helix DNA-binding domain"/>
    <property type="match status" value="1"/>
</dbReference>
<evidence type="ECO:0000259" key="5">
    <source>
        <dbReference type="PROSITE" id="PS50931"/>
    </source>
</evidence>
<organism evidence="6 7">
    <name type="scientific">Elizabethkingia bruuniana</name>
    <dbReference type="NCBI Taxonomy" id="1756149"/>
    <lineage>
        <taxon>Bacteria</taxon>
        <taxon>Pseudomonadati</taxon>
        <taxon>Bacteroidota</taxon>
        <taxon>Flavobacteriia</taxon>
        <taxon>Flavobacteriales</taxon>
        <taxon>Weeksellaceae</taxon>
        <taxon>Elizabethkingia</taxon>
    </lineage>
</organism>
<evidence type="ECO:0000256" key="2">
    <source>
        <dbReference type="ARBA" id="ARBA00023015"/>
    </source>
</evidence>
<dbReference type="RefSeq" id="WP_034867416.1">
    <property type="nucleotide sequence ID" value="NZ_CAJJUP010000004.1"/>
</dbReference>
<proteinExistence type="inferred from homology"/>
<dbReference type="EMBL" id="CP067018">
    <property type="protein sequence ID" value="QQN58540.1"/>
    <property type="molecule type" value="Genomic_DNA"/>
</dbReference>
<dbReference type="Proteomes" id="UP000595426">
    <property type="component" value="Chromosome"/>
</dbReference>
<dbReference type="PANTHER" id="PTHR30126:SF64">
    <property type="entry name" value="HTH-TYPE TRANSCRIPTIONAL REGULATOR CITR"/>
    <property type="match status" value="1"/>
</dbReference>
<dbReference type="InterPro" id="IPR005119">
    <property type="entry name" value="LysR_subst-bd"/>
</dbReference>
<name>A0A7T7ZYF2_9FLAO</name>
<evidence type="ECO:0000313" key="7">
    <source>
        <dbReference type="Proteomes" id="UP000595426"/>
    </source>
</evidence>
<keyword evidence="7" id="KW-1185">Reference proteome</keyword>
<dbReference type="SUPFAM" id="SSF46785">
    <property type="entry name" value="Winged helix' DNA-binding domain"/>
    <property type="match status" value="1"/>
</dbReference>
<dbReference type="InterPro" id="IPR000847">
    <property type="entry name" value="LysR_HTH_N"/>
</dbReference>
<dbReference type="SUPFAM" id="SSF53850">
    <property type="entry name" value="Periplasmic binding protein-like II"/>
    <property type="match status" value="1"/>
</dbReference>
<gene>
    <name evidence="6" type="ORF">I6H88_19280</name>
</gene>
<evidence type="ECO:0000313" key="6">
    <source>
        <dbReference type="EMBL" id="QQN58540.1"/>
    </source>
</evidence>